<feature type="chain" id="PRO_5020930196" description="Lipoprotein" evidence="1">
    <location>
        <begin position="22"/>
        <end position="328"/>
    </location>
</feature>
<gene>
    <name evidence="2" type="ORF">EV675_2211</name>
</gene>
<dbReference type="PROSITE" id="PS51257">
    <property type="entry name" value="PROKAR_LIPOPROTEIN"/>
    <property type="match status" value="1"/>
</dbReference>
<dbReference type="EMBL" id="SGXC01000001">
    <property type="protein sequence ID" value="RZS86177.1"/>
    <property type="molecule type" value="Genomic_DNA"/>
</dbReference>
<dbReference type="RefSeq" id="WP_130357293.1">
    <property type="nucleotide sequence ID" value="NZ_SGXC01000001.1"/>
</dbReference>
<dbReference type="OrthoDB" id="8685800at2"/>
<dbReference type="Proteomes" id="UP000292445">
    <property type="component" value="Unassembled WGS sequence"/>
</dbReference>
<sequence>MNTTIKTAGSILALSILAACGGGDGASSSSGGNGGGGGGTPPAKYTKQQLEWASHESVYAALGVTQIPGFIADLAIDFVGYAAAEDITTDTATCDGASPGKLVATLTDTNGDHKIGNGDKVVFDFDNCHLEDEDLLLDGVVTVTFSGVSGDVLDEATSSAVTMTLPLTGFKLDGSETLDGTVVIAYKHDSKGTASDNDDTYSYKTTVAQLDIARSDGGKSYATRIENYLSDYVYDYATDLNTFSAISYGTSGTDPLLGSFDYDVTMTTPLVYWEHSDTGEPDAGAFKTVTAAETFTTTFVPNDGKGQVKIESTSGVSSTMDFSAFDDL</sequence>
<proteinExistence type="predicted"/>
<protein>
    <recommendedName>
        <fullName evidence="4">Lipoprotein</fullName>
    </recommendedName>
</protein>
<evidence type="ECO:0000313" key="3">
    <source>
        <dbReference type="Proteomes" id="UP000292445"/>
    </source>
</evidence>
<feature type="signal peptide" evidence="1">
    <location>
        <begin position="1"/>
        <end position="21"/>
    </location>
</feature>
<comment type="caution">
    <text evidence="2">The sequence shown here is derived from an EMBL/GenBank/DDBJ whole genome shotgun (WGS) entry which is preliminary data.</text>
</comment>
<organism evidence="2 3">
    <name type="scientific">Pigmentiphaga kullae</name>
    <dbReference type="NCBI Taxonomy" id="151784"/>
    <lineage>
        <taxon>Bacteria</taxon>
        <taxon>Pseudomonadati</taxon>
        <taxon>Pseudomonadota</taxon>
        <taxon>Betaproteobacteria</taxon>
        <taxon>Burkholderiales</taxon>
        <taxon>Alcaligenaceae</taxon>
        <taxon>Pigmentiphaga</taxon>
    </lineage>
</organism>
<keyword evidence="3" id="KW-1185">Reference proteome</keyword>
<keyword evidence="1" id="KW-0732">Signal</keyword>
<name>A0A4V2F430_9BURK</name>
<reference evidence="2 3" key="1">
    <citation type="submission" date="2019-02" db="EMBL/GenBank/DDBJ databases">
        <title>Genomic Encyclopedia of Type Strains, Phase IV (KMG-IV): sequencing the most valuable type-strain genomes for metagenomic binning, comparative biology and taxonomic classification.</title>
        <authorList>
            <person name="Goeker M."/>
        </authorList>
    </citation>
    <scope>NUCLEOTIDE SEQUENCE [LARGE SCALE GENOMIC DNA]</scope>
    <source>
        <strain evidence="2 3">K24</strain>
    </source>
</reference>
<evidence type="ECO:0000256" key="1">
    <source>
        <dbReference type="SAM" id="SignalP"/>
    </source>
</evidence>
<dbReference type="AlphaFoldDB" id="A0A4V2F430"/>
<evidence type="ECO:0008006" key="4">
    <source>
        <dbReference type="Google" id="ProtNLM"/>
    </source>
</evidence>
<accession>A0A4V2F430</accession>
<evidence type="ECO:0000313" key="2">
    <source>
        <dbReference type="EMBL" id="RZS86177.1"/>
    </source>
</evidence>